<keyword evidence="1" id="KW-0472">Membrane</keyword>
<dbReference type="RefSeq" id="WP_377180938.1">
    <property type="nucleotide sequence ID" value="NZ_JBHUPD010000001.1"/>
</dbReference>
<name>A0ABW5Y723_9SPHI</name>
<evidence type="ECO:0000313" key="4">
    <source>
        <dbReference type="Proteomes" id="UP001597557"/>
    </source>
</evidence>
<evidence type="ECO:0000256" key="2">
    <source>
        <dbReference type="SAM" id="SignalP"/>
    </source>
</evidence>
<feature type="signal peptide" evidence="2">
    <location>
        <begin position="1"/>
        <end position="22"/>
    </location>
</feature>
<evidence type="ECO:0000313" key="3">
    <source>
        <dbReference type="EMBL" id="MFD2870845.1"/>
    </source>
</evidence>
<sequence>MKIYLILAFCAIFISCSKKTHTADSTHATSKIQEFKDSVNDSNLLTIDKSVTTTNMDLDTAIVITGHSLLGNFNLQDSSGHFENNDLTIDFTTDKLGLNIAFKASPKSKVINAHYHQKSVIQNNVLKTDKSKLSTVRKTDIQRDSTYKHIADQSDPSVISNLKSTIGWIIILLMIGTIVFFLVKKQLLKL</sequence>
<gene>
    <name evidence="3" type="ORF">ACFS5N_00105</name>
</gene>
<accession>A0ABW5Y723</accession>
<evidence type="ECO:0000256" key="1">
    <source>
        <dbReference type="SAM" id="Phobius"/>
    </source>
</evidence>
<dbReference type="PROSITE" id="PS51257">
    <property type="entry name" value="PROKAR_LIPOPROTEIN"/>
    <property type="match status" value="1"/>
</dbReference>
<comment type="caution">
    <text evidence="3">The sequence shown here is derived from an EMBL/GenBank/DDBJ whole genome shotgun (WGS) entry which is preliminary data.</text>
</comment>
<reference evidence="4" key="1">
    <citation type="journal article" date="2019" name="Int. J. Syst. Evol. Microbiol.">
        <title>The Global Catalogue of Microorganisms (GCM) 10K type strain sequencing project: providing services to taxonomists for standard genome sequencing and annotation.</title>
        <authorList>
            <consortium name="The Broad Institute Genomics Platform"/>
            <consortium name="The Broad Institute Genome Sequencing Center for Infectious Disease"/>
            <person name="Wu L."/>
            <person name="Ma J."/>
        </authorList>
    </citation>
    <scope>NUCLEOTIDE SEQUENCE [LARGE SCALE GENOMIC DNA]</scope>
    <source>
        <strain evidence="4">KCTC 22437</strain>
    </source>
</reference>
<dbReference type="EMBL" id="JBHUPD010000001">
    <property type="protein sequence ID" value="MFD2870845.1"/>
    <property type="molecule type" value="Genomic_DNA"/>
</dbReference>
<keyword evidence="1" id="KW-0812">Transmembrane</keyword>
<feature type="transmembrane region" description="Helical" evidence="1">
    <location>
        <begin position="165"/>
        <end position="183"/>
    </location>
</feature>
<feature type="chain" id="PRO_5045655393" evidence="2">
    <location>
        <begin position="23"/>
        <end position="190"/>
    </location>
</feature>
<organism evidence="3 4">
    <name type="scientific">Mucilaginibacter ximonensis</name>
    <dbReference type="NCBI Taxonomy" id="538021"/>
    <lineage>
        <taxon>Bacteria</taxon>
        <taxon>Pseudomonadati</taxon>
        <taxon>Bacteroidota</taxon>
        <taxon>Sphingobacteriia</taxon>
        <taxon>Sphingobacteriales</taxon>
        <taxon>Sphingobacteriaceae</taxon>
        <taxon>Mucilaginibacter</taxon>
    </lineage>
</organism>
<keyword evidence="2" id="KW-0732">Signal</keyword>
<dbReference type="Proteomes" id="UP001597557">
    <property type="component" value="Unassembled WGS sequence"/>
</dbReference>
<proteinExistence type="predicted"/>
<keyword evidence="4" id="KW-1185">Reference proteome</keyword>
<keyword evidence="1" id="KW-1133">Transmembrane helix</keyword>
<protein>
    <submittedName>
        <fullName evidence="3">Uncharacterized protein</fullName>
    </submittedName>
</protein>